<comment type="catalytic activity">
    <reaction evidence="3">
        <text>ATP + (deoxyribonucleotide)n-3'-hydroxyl + 5'-phospho-(deoxyribonucleotide)m = (deoxyribonucleotide)n+m + AMP + diphosphate.</text>
        <dbReference type="EC" id="6.5.1.1"/>
    </reaction>
</comment>
<evidence type="ECO:0000256" key="1">
    <source>
        <dbReference type="ARBA" id="ARBA00012727"/>
    </source>
</evidence>
<evidence type="ECO:0000256" key="2">
    <source>
        <dbReference type="ARBA" id="ARBA00022598"/>
    </source>
</evidence>
<dbReference type="Gene3D" id="2.40.50.140">
    <property type="entry name" value="Nucleic acid-binding proteins"/>
    <property type="match status" value="1"/>
</dbReference>
<dbReference type="AlphaFoldDB" id="A0A1M6SJ11"/>
<dbReference type="GO" id="GO:0006281">
    <property type="term" value="P:DNA repair"/>
    <property type="evidence" value="ECO:0007669"/>
    <property type="project" value="InterPro"/>
</dbReference>
<dbReference type="STRING" id="1848.SAMN05443637_106169"/>
<gene>
    <name evidence="6" type="ORF">SAMN05443637_106169</name>
</gene>
<dbReference type="Pfam" id="PF04679">
    <property type="entry name" value="DNA_ligase_A_C"/>
    <property type="match status" value="1"/>
</dbReference>
<evidence type="ECO:0000313" key="6">
    <source>
        <dbReference type="EMBL" id="SHK44558.1"/>
    </source>
</evidence>
<dbReference type="EC" id="6.5.1.1" evidence="1"/>
<dbReference type="Gene3D" id="3.30.470.30">
    <property type="entry name" value="DNA ligase/mRNA capping enzyme"/>
    <property type="match status" value="1"/>
</dbReference>
<dbReference type="Gene3D" id="3.30.1490.70">
    <property type="match status" value="1"/>
</dbReference>
<evidence type="ECO:0000259" key="4">
    <source>
        <dbReference type="Pfam" id="PF01068"/>
    </source>
</evidence>
<dbReference type="Pfam" id="PF01068">
    <property type="entry name" value="DNA_ligase_A_M"/>
    <property type="match status" value="1"/>
</dbReference>
<organism evidence="6 7">
    <name type="scientific">Pseudonocardia thermophila</name>
    <dbReference type="NCBI Taxonomy" id="1848"/>
    <lineage>
        <taxon>Bacteria</taxon>
        <taxon>Bacillati</taxon>
        <taxon>Actinomycetota</taxon>
        <taxon>Actinomycetes</taxon>
        <taxon>Pseudonocardiales</taxon>
        <taxon>Pseudonocardiaceae</taxon>
        <taxon>Pseudonocardia</taxon>
    </lineage>
</organism>
<dbReference type="CDD" id="cd07971">
    <property type="entry name" value="OBF_DNA_ligase_LigD"/>
    <property type="match status" value="1"/>
</dbReference>
<dbReference type="InterPro" id="IPR012310">
    <property type="entry name" value="DNA_ligase_ATP-dep_cent"/>
</dbReference>
<dbReference type="Proteomes" id="UP000184363">
    <property type="component" value="Unassembled WGS sequence"/>
</dbReference>
<feature type="domain" description="DNA ligase ATP-dependent C-terminal" evidence="5">
    <location>
        <begin position="202"/>
        <end position="294"/>
    </location>
</feature>
<dbReference type="SUPFAM" id="SSF56091">
    <property type="entry name" value="DNA ligase/mRNA capping enzyme, catalytic domain"/>
    <property type="match status" value="1"/>
</dbReference>
<accession>A0A1M6SJ11</accession>
<evidence type="ECO:0000256" key="3">
    <source>
        <dbReference type="ARBA" id="ARBA00034003"/>
    </source>
</evidence>
<proteinExistence type="predicted"/>
<keyword evidence="2" id="KW-0436">Ligase</keyword>
<dbReference type="InterPro" id="IPR012309">
    <property type="entry name" value="DNA_ligase_ATP-dep_C"/>
</dbReference>
<dbReference type="GO" id="GO:0006310">
    <property type="term" value="P:DNA recombination"/>
    <property type="evidence" value="ECO:0007669"/>
    <property type="project" value="InterPro"/>
</dbReference>
<dbReference type="InterPro" id="IPR012340">
    <property type="entry name" value="NA-bd_OB-fold"/>
</dbReference>
<name>A0A1M6SJ11_PSETH</name>
<dbReference type="RefSeq" id="WP_200803837.1">
    <property type="nucleotide sequence ID" value="NZ_FRAP01000006.1"/>
</dbReference>
<dbReference type="EMBL" id="FRAP01000006">
    <property type="protein sequence ID" value="SHK44558.1"/>
    <property type="molecule type" value="Genomic_DNA"/>
</dbReference>
<evidence type="ECO:0000313" key="7">
    <source>
        <dbReference type="Proteomes" id="UP000184363"/>
    </source>
</evidence>
<dbReference type="SUPFAM" id="SSF50249">
    <property type="entry name" value="Nucleic acid-binding proteins"/>
    <property type="match status" value="1"/>
</dbReference>
<keyword evidence="7" id="KW-1185">Reference proteome</keyword>
<protein>
    <recommendedName>
        <fullName evidence="1">DNA ligase (ATP)</fullName>
        <ecNumber evidence="1">6.5.1.1</ecNumber>
    </recommendedName>
</protein>
<dbReference type="GO" id="GO:0003910">
    <property type="term" value="F:DNA ligase (ATP) activity"/>
    <property type="evidence" value="ECO:0007669"/>
    <property type="project" value="UniProtKB-EC"/>
</dbReference>
<evidence type="ECO:0000259" key="5">
    <source>
        <dbReference type="Pfam" id="PF04679"/>
    </source>
</evidence>
<reference evidence="6 7" key="1">
    <citation type="submission" date="2016-11" db="EMBL/GenBank/DDBJ databases">
        <authorList>
            <person name="Jaros S."/>
            <person name="Januszkiewicz K."/>
            <person name="Wedrychowicz H."/>
        </authorList>
    </citation>
    <scope>NUCLEOTIDE SEQUENCE [LARGE SCALE GENOMIC DNA]</scope>
    <source>
        <strain evidence="6 7">DSM 43832</strain>
    </source>
</reference>
<dbReference type="GO" id="GO:0005524">
    <property type="term" value="F:ATP binding"/>
    <property type="evidence" value="ECO:0007669"/>
    <property type="project" value="InterPro"/>
</dbReference>
<sequence length="303" mass="31997">MLATPGALPVGPDWLYEVMWDGIRVLAEVRTENGSSEVRLTTTDRRDITLYFPELADLAQAVPDIVLDGEIVVIERGVPSHAALTGRLLAPVPPAVAAARPATFMASDVLRLYGVDLTGRTLEERRATLERIDLGAASAVAVSPAYTDGAALMTATAQQGMAGVIAKRRSDPYEAGARSPGWVAVAHRRTTTCVVGGWVPDRGKIRALLVGVPDGDGLRYLGRVETGLAVDAVQHAIGLRLVSASASPFRDPLPRGSATGARWCTPLLVIEVAHDGVRPDGTLRGPVLRRIRDDVPPEGAGSA</sequence>
<feature type="domain" description="ATP-dependent DNA ligase family profile" evidence="4">
    <location>
        <begin position="12"/>
        <end position="183"/>
    </location>
</feature>